<evidence type="ECO:0000313" key="2">
    <source>
        <dbReference type="EMBL" id="KAL2334297.1"/>
    </source>
</evidence>
<reference evidence="2 3" key="1">
    <citation type="submission" date="2024-08" db="EMBL/GenBank/DDBJ databases">
        <title>Insights into the chromosomal genome structure of Flemingia macrophylla.</title>
        <authorList>
            <person name="Ding Y."/>
            <person name="Zhao Y."/>
            <person name="Bi W."/>
            <person name="Wu M."/>
            <person name="Zhao G."/>
            <person name="Gong Y."/>
            <person name="Li W."/>
            <person name="Zhang P."/>
        </authorList>
    </citation>
    <scope>NUCLEOTIDE SEQUENCE [LARGE SCALE GENOMIC DNA]</scope>
    <source>
        <strain evidence="2">DYQJB</strain>
        <tissue evidence="2">Leaf</tissue>
    </source>
</reference>
<gene>
    <name evidence="2" type="ORF">Fmac_015510</name>
</gene>
<dbReference type="Proteomes" id="UP001603857">
    <property type="component" value="Unassembled WGS sequence"/>
</dbReference>
<accession>A0ABD1MEV6</accession>
<proteinExistence type="predicted"/>
<keyword evidence="3" id="KW-1185">Reference proteome</keyword>
<organism evidence="2 3">
    <name type="scientific">Flemingia macrophylla</name>
    <dbReference type="NCBI Taxonomy" id="520843"/>
    <lineage>
        <taxon>Eukaryota</taxon>
        <taxon>Viridiplantae</taxon>
        <taxon>Streptophyta</taxon>
        <taxon>Embryophyta</taxon>
        <taxon>Tracheophyta</taxon>
        <taxon>Spermatophyta</taxon>
        <taxon>Magnoliopsida</taxon>
        <taxon>eudicotyledons</taxon>
        <taxon>Gunneridae</taxon>
        <taxon>Pentapetalae</taxon>
        <taxon>rosids</taxon>
        <taxon>fabids</taxon>
        <taxon>Fabales</taxon>
        <taxon>Fabaceae</taxon>
        <taxon>Papilionoideae</taxon>
        <taxon>50 kb inversion clade</taxon>
        <taxon>NPAAA clade</taxon>
        <taxon>indigoferoid/millettioid clade</taxon>
        <taxon>Phaseoleae</taxon>
        <taxon>Flemingia</taxon>
    </lineage>
</organism>
<feature type="compositionally biased region" description="Polar residues" evidence="1">
    <location>
        <begin position="33"/>
        <end position="42"/>
    </location>
</feature>
<feature type="region of interest" description="Disordered" evidence="1">
    <location>
        <begin position="18"/>
        <end position="52"/>
    </location>
</feature>
<evidence type="ECO:0000313" key="3">
    <source>
        <dbReference type="Proteomes" id="UP001603857"/>
    </source>
</evidence>
<protein>
    <submittedName>
        <fullName evidence="2">Uncharacterized protein</fullName>
    </submittedName>
</protein>
<sequence>MGLGSRVSNIVAIDTVSSSSFRTRSHDKKSRENNFFSMTSHPDGQHPRDPRP</sequence>
<comment type="caution">
    <text evidence="2">The sequence shown here is derived from an EMBL/GenBank/DDBJ whole genome shotgun (WGS) entry which is preliminary data.</text>
</comment>
<dbReference type="AlphaFoldDB" id="A0ABD1MEV6"/>
<feature type="compositionally biased region" description="Basic and acidic residues" evidence="1">
    <location>
        <begin position="43"/>
        <end position="52"/>
    </location>
</feature>
<evidence type="ECO:0000256" key="1">
    <source>
        <dbReference type="SAM" id="MobiDB-lite"/>
    </source>
</evidence>
<name>A0ABD1MEV6_9FABA</name>
<dbReference type="EMBL" id="JBGMDY010000005">
    <property type="protein sequence ID" value="KAL2334297.1"/>
    <property type="molecule type" value="Genomic_DNA"/>
</dbReference>